<keyword evidence="6 9" id="KW-0472">Membrane</keyword>
<dbReference type="InterPro" id="IPR000210">
    <property type="entry name" value="BTB/POZ_dom"/>
</dbReference>
<evidence type="ECO:0000256" key="1">
    <source>
        <dbReference type="ARBA" id="ARBA00004141"/>
    </source>
</evidence>
<dbReference type="InterPro" id="IPR011333">
    <property type="entry name" value="SKP1/BTB/POZ_sf"/>
</dbReference>
<organism evidence="11 12">
    <name type="scientific">Parascaris univalens</name>
    <name type="common">Nematode worm</name>
    <dbReference type="NCBI Taxonomy" id="6257"/>
    <lineage>
        <taxon>Eukaryota</taxon>
        <taxon>Metazoa</taxon>
        <taxon>Ecdysozoa</taxon>
        <taxon>Nematoda</taxon>
        <taxon>Chromadorea</taxon>
        <taxon>Rhabditida</taxon>
        <taxon>Spirurina</taxon>
        <taxon>Ascaridomorpha</taxon>
        <taxon>Ascaridoidea</taxon>
        <taxon>Ascarididae</taxon>
        <taxon>Parascaris</taxon>
    </lineage>
</organism>
<evidence type="ECO:0000256" key="3">
    <source>
        <dbReference type="ARBA" id="ARBA00022692"/>
    </source>
</evidence>
<dbReference type="PRINTS" id="PR00169">
    <property type="entry name" value="KCHANNEL"/>
</dbReference>
<feature type="domain" description="BTB" evidence="10">
    <location>
        <begin position="28"/>
        <end position="137"/>
    </location>
</feature>
<dbReference type="GO" id="GO:0051260">
    <property type="term" value="P:protein homooligomerization"/>
    <property type="evidence" value="ECO:0007669"/>
    <property type="project" value="InterPro"/>
</dbReference>
<evidence type="ECO:0000256" key="5">
    <source>
        <dbReference type="ARBA" id="ARBA00023065"/>
    </source>
</evidence>
<dbReference type="Pfam" id="PF02214">
    <property type="entry name" value="BTB_2"/>
    <property type="match status" value="1"/>
</dbReference>
<dbReference type="GO" id="GO:0001508">
    <property type="term" value="P:action potential"/>
    <property type="evidence" value="ECO:0007669"/>
    <property type="project" value="TreeGrafter"/>
</dbReference>
<keyword evidence="2" id="KW-0813">Transport</keyword>
<evidence type="ECO:0000256" key="6">
    <source>
        <dbReference type="ARBA" id="ARBA00023136"/>
    </source>
</evidence>
<keyword evidence="5" id="KW-0406">Ion transport</keyword>
<sequence>MREIAQRTASPTTSEATDGMHEKVAGDSIIKLNIGGTSYSIRASTLISRDENSRLANFARGDADSRLSFCDAYFAGANEYYFERSPKLFEAIFKFYVTGQLHRPLDVCINEFNNELHYWSIPDDHLPSCCWRDCNTMNGSLEMGDNGKSTEPFDAPQTVRMRVRKFCEGDGSMASTLFSFASISFVLISVFGLVFGSIHEFQVGKIHLKILSSTRIKCQKIDRELCNFSFANECNHEVL</sequence>
<evidence type="ECO:0000259" key="10">
    <source>
        <dbReference type="SMART" id="SM00225"/>
    </source>
</evidence>
<dbReference type="Gene3D" id="3.30.710.10">
    <property type="entry name" value="Potassium Channel Kv1.1, Chain A"/>
    <property type="match status" value="1"/>
</dbReference>
<dbReference type="PRINTS" id="PR01494">
    <property type="entry name" value="KV9CHANNEL"/>
</dbReference>
<proteinExistence type="predicted"/>
<evidence type="ECO:0000256" key="4">
    <source>
        <dbReference type="ARBA" id="ARBA00022989"/>
    </source>
</evidence>
<dbReference type="InterPro" id="IPR003131">
    <property type="entry name" value="T1-type_BTB"/>
</dbReference>
<evidence type="ECO:0000256" key="7">
    <source>
        <dbReference type="ARBA" id="ARBA00023303"/>
    </source>
</evidence>
<feature type="transmembrane region" description="Helical" evidence="9">
    <location>
        <begin position="177"/>
        <end position="198"/>
    </location>
</feature>
<feature type="region of interest" description="Disordered" evidence="8">
    <location>
        <begin position="1"/>
        <end position="20"/>
    </location>
</feature>
<dbReference type="PANTHER" id="PTHR11537:SF262">
    <property type="entry name" value="BTB DOMAIN-CONTAINING PROTEIN"/>
    <property type="match status" value="1"/>
</dbReference>
<evidence type="ECO:0000313" key="12">
    <source>
        <dbReference type="WBParaSite" id="PgR016_g093_t05"/>
    </source>
</evidence>
<evidence type="ECO:0000256" key="2">
    <source>
        <dbReference type="ARBA" id="ARBA00022448"/>
    </source>
</evidence>
<keyword evidence="3 9" id="KW-0812">Transmembrane</keyword>
<dbReference type="WBParaSite" id="PgR016_g093_t05">
    <property type="protein sequence ID" value="PgR016_g093_t05"/>
    <property type="gene ID" value="PgR016_g093"/>
</dbReference>
<dbReference type="Proteomes" id="UP000887569">
    <property type="component" value="Unplaced"/>
</dbReference>
<keyword evidence="11" id="KW-1185">Reference proteome</keyword>
<feature type="compositionally biased region" description="Polar residues" evidence="8">
    <location>
        <begin position="7"/>
        <end position="16"/>
    </location>
</feature>
<dbReference type="GO" id="GO:0005251">
    <property type="term" value="F:delayed rectifier potassium channel activity"/>
    <property type="evidence" value="ECO:0007669"/>
    <property type="project" value="TreeGrafter"/>
</dbReference>
<reference evidence="12" key="1">
    <citation type="submission" date="2022-11" db="UniProtKB">
        <authorList>
            <consortium name="WormBaseParasite"/>
        </authorList>
    </citation>
    <scope>IDENTIFICATION</scope>
</reference>
<evidence type="ECO:0000256" key="8">
    <source>
        <dbReference type="SAM" id="MobiDB-lite"/>
    </source>
</evidence>
<dbReference type="CDD" id="cd18317">
    <property type="entry name" value="BTB_POZ_Kv"/>
    <property type="match status" value="1"/>
</dbReference>
<comment type="subcellular location">
    <subcellularLocation>
        <location evidence="1">Membrane</location>
        <topology evidence="1">Multi-pass membrane protein</topology>
    </subcellularLocation>
</comment>
<evidence type="ECO:0000256" key="9">
    <source>
        <dbReference type="SAM" id="Phobius"/>
    </source>
</evidence>
<keyword evidence="4 9" id="KW-1133">Transmembrane helix</keyword>
<protein>
    <submittedName>
        <fullName evidence="12">Potassium channel tetramerisation-type BTB domain-containing protein</fullName>
    </submittedName>
</protein>
<keyword evidence="7" id="KW-0407">Ion channel</keyword>
<dbReference type="GO" id="GO:0008076">
    <property type="term" value="C:voltage-gated potassium channel complex"/>
    <property type="evidence" value="ECO:0007669"/>
    <property type="project" value="InterPro"/>
</dbReference>
<accession>A0A915AUP2</accession>
<evidence type="ECO:0000313" key="11">
    <source>
        <dbReference type="Proteomes" id="UP000887569"/>
    </source>
</evidence>
<dbReference type="AlphaFoldDB" id="A0A915AUP2"/>
<dbReference type="InterPro" id="IPR003971">
    <property type="entry name" value="K_chnl_volt-dep_Kv5/Kv9"/>
</dbReference>
<dbReference type="InterPro" id="IPR028325">
    <property type="entry name" value="VG_K_chnl"/>
</dbReference>
<dbReference type="PANTHER" id="PTHR11537">
    <property type="entry name" value="VOLTAGE-GATED POTASSIUM CHANNEL"/>
    <property type="match status" value="1"/>
</dbReference>
<dbReference type="SMART" id="SM00225">
    <property type="entry name" value="BTB"/>
    <property type="match status" value="1"/>
</dbReference>
<name>A0A915AUP2_PARUN</name>
<dbReference type="SUPFAM" id="SSF54695">
    <property type="entry name" value="POZ domain"/>
    <property type="match status" value="1"/>
</dbReference>